<comment type="caution">
    <text evidence="1">The sequence shown here is derived from an EMBL/GenBank/DDBJ whole genome shotgun (WGS) entry which is preliminary data.</text>
</comment>
<dbReference type="Proteomes" id="UP000639775">
    <property type="component" value="Unassembled WGS sequence"/>
</dbReference>
<organism evidence="1 2">
    <name type="scientific">Roseovarius gahaiensis</name>
    <dbReference type="NCBI Taxonomy" id="2716691"/>
    <lineage>
        <taxon>Bacteria</taxon>
        <taxon>Pseudomonadati</taxon>
        <taxon>Pseudomonadota</taxon>
        <taxon>Alphaproteobacteria</taxon>
        <taxon>Rhodobacterales</taxon>
        <taxon>Roseobacteraceae</taxon>
        <taxon>Roseovarius</taxon>
    </lineage>
</organism>
<name>A0A967EJF7_9RHOB</name>
<reference evidence="1" key="1">
    <citation type="submission" date="2020-03" db="EMBL/GenBank/DDBJ databases">
        <title>Roseovarius gahaiensis sp. nov., isolated from Gahai Saline Lake, China.</title>
        <authorList>
            <person name="Sun X."/>
        </authorList>
    </citation>
    <scope>NUCLEOTIDE SEQUENCE</scope>
    <source>
        <strain evidence="1">GH877</strain>
    </source>
</reference>
<sequence>MKVRDTPVKTSPWDPIDRLKTDEARAAYREAAQEFGDEALIAVVEADIARAIKKADAPLDENLT</sequence>
<keyword evidence="2" id="KW-1185">Reference proteome</keyword>
<gene>
    <name evidence="1" type="ORF">HAT86_08755</name>
</gene>
<accession>A0A967EJF7</accession>
<evidence type="ECO:0000313" key="1">
    <source>
        <dbReference type="EMBL" id="NHQ74552.1"/>
    </source>
</evidence>
<proteinExistence type="predicted"/>
<dbReference type="RefSeq" id="WP_167195965.1">
    <property type="nucleotide sequence ID" value="NZ_JAAORB010000013.1"/>
</dbReference>
<evidence type="ECO:0000313" key="2">
    <source>
        <dbReference type="Proteomes" id="UP000639775"/>
    </source>
</evidence>
<protein>
    <submittedName>
        <fullName evidence="1">Uncharacterized protein</fullName>
    </submittedName>
</protein>
<dbReference type="EMBL" id="JAAORB010000013">
    <property type="protein sequence ID" value="NHQ74552.1"/>
    <property type="molecule type" value="Genomic_DNA"/>
</dbReference>
<dbReference type="AlphaFoldDB" id="A0A967EJF7"/>